<protein>
    <recommendedName>
        <fullName evidence="3">Membrane-associated kinase regulator 6</fullName>
    </recommendedName>
</protein>
<reference evidence="1 2" key="1">
    <citation type="submission" date="2024-11" db="EMBL/GenBank/DDBJ databases">
        <title>A near-complete genome assembly of Cinchona calisaya.</title>
        <authorList>
            <person name="Lian D.C."/>
            <person name="Zhao X.W."/>
            <person name="Wei L."/>
        </authorList>
    </citation>
    <scope>NUCLEOTIDE SEQUENCE [LARGE SCALE GENOMIC DNA]</scope>
    <source>
        <tissue evidence="1">Nenye</tissue>
    </source>
</reference>
<dbReference type="PANTHER" id="PTHR34576:SF2">
    <property type="entry name" value="MEMBRANE-ASSOCIATED KINASE REGULATOR 6-RELATED"/>
    <property type="match status" value="1"/>
</dbReference>
<sequence>MESSTPSLSIESFSHSWLVNLKPSFESIVVDHSKSSCSTSFDASDEASFIEMDPKMPPSRRFSRVPKDFSFDFRTSPSPLTLADAADLISADGFLIPLMNNDEAADQSSSSSPTPAGFVVSSLKEKEVLVQHSSSNRVRCSSLRRCKRLSKRIFQKYLDFLRPFCQKLRGHGSATSRVASISSSNEGMMIKNVEFYSPAASPRTSVAWSADNWRRSCDSESSIYEAVLHCKRTHHGTHIT</sequence>
<dbReference type="AlphaFoldDB" id="A0ABD2ZQ75"/>
<evidence type="ECO:0000313" key="2">
    <source>
        <dbReference type="Proteomes" id="UP001630127"/>
    </source>
</evidence>
<evidence type="ECO:0000313" key="1">
    <source>
        <dbReference type="EMBL" id="KAL3521586.1"/>
    </source>
</evidence>
<name>A0ABD2ZQ75_9GENT</name>
<keyword evidence="2" id="KW-1185">Reference proteome</keyword>
<dbReference type="EMBL" id="JBJUIK010000008">
    <property type="protein sequence ID" value="KAL3521586.1"/>
    <property type="molecule type" value="Genomic_DNA"/>
</dbReference>
<proteinExistence type="predicted"/>
<evidence type="ECO:0008006" key="3">
    <source>
        <dbReference type="Google" id="ProtNLM"/>
    </source>
</evidence>
<organism evidence="1 2">
    <name type="scientific">Cinchona calisaya</name>
    <dbReference type="NCBI Taxonomy" id="153742"/>
    <lineage>
        <taxon>Eukaryota</taxon>
        <taxon>Viridiplantae</taxon>
        <taxon>Streptophyta</taxon>
        <taxon>Embryophyta</taxon>
        <taxon>Tracheophyta</taxon>
        <taxon>Spermatophyta</taxon>
        <taxon>Magnoliopsida</taxon>
        <taxon>eudicotyledons</taxon>
        <taxon>Gunneridae</taxon>
        <taxon>Pentapetalae</taxon>
        <taxon>asterids</taxon>
        <taxon>lamiids</taxon>
        <taxon>Gentianales</taxon>
        <taxon>Rubiaceae</taxon>
        <taxon>Cinchonoideae</taxon>
        <taxon>Cinchoneae</taxon>
        <taxon>Cinchona</taxon>
    </lineage>
</organism>
<dbReference type="PANTHER" id="PTHR34576">
    <property type="entry name" value="MEMBRANE-ASSOCIATED KINASE REGULATOR 6-RELATED"/>
    <property type="match status" value="1"/>
</dbReference>
<gene>
    <name evidence="1" type="ORF">ACH5RR_019735</name>
</gene>
<dbReference type="Proteomes" id="UP001630127">
    <property type="component" value="Unassembled WGS sequence"/>
</dbReference>
<comment type="caution">
    <text evidence="1">The sequence shown here is derived from an EMBL/GenBank/DDBJ whole genome shotgun (WGS) entry which is preliminary data.</text>
</comment>
<dbReference type="InterPro" id="IPR044699">
    <property type="entry name" value="MAKR6"/>
</dbReference>
<accession>A0ABD2ZQ75</accession>